<dbReference type="HAMAP" id="MF_00225">
    <property type="entry name" value="DHO_dh_type2"/>
    <property type="match status" value="1"/>
</dbReference>
<keyword evidence="5 11" id="KW-0285">Flavoprotein</keyword>
<comment type="function">
    <text evidence="1 11">Catalyzes the conversion of dihydroorotate to orotate with quinone as electron acceptor.</text>
</comment>
<evidence type="ECO:0000256" key="10">
    <source>
        <dbReference type="ARBA" id="ARBA00048639"/>
    </source>
</evidence>
<evidence type="ECO:0000256" key="5">
    <source>
        <dbReference type="ARBA" id="ARBA00022630"/>
    </source>
</evidence>
<dbReference type="InterPro" id="IPR005719">
    <property type="entry name" value="Dihydroorotate_DH_2"/>
</dbReference>
<feature type="binding site" evidence="11">
    <location>
        <begin position="63"/>
        <end position="67"/>
    </location>
    <ligand>
        <name>FMN</name>
        <dbReference type="ChEBI" id="CHEBI:58210"/>
    </ligand>
</feature>
<evidence type="ECO:0000256" key="8">
    <source>
        <dbReference type="ARBA" id="ARBA00023002"/>
    </source>
</evidence>
<keyword evidence="11" id="KW-1003">Cell membrane</keyword>
<evidence type="ECO:0000256" key="3">
    <source>
        <dbReference type="ARBA" id="ARBA00005161"/>
    </source>
</evidence>
<dbReference type="Gene3D" id="3.20.20.70">
    <property type="entry name" value="Aldolase class I"/>
    <property type="match status" value="1"/>
</dbReference>
<feature type="binding site" evidence="11">
    <location>
        <position position="67"/>
    </location>
    <ligand>
        <name>substrate</name>
    </ligand>
</feature>
<dbReference type="PROSITE" id="PS00911">
    <property type="entry name" value="DHODEHASE_1"/>
    <property type="match status" value="1"/>
</dbReference>
<dbReference type="PANTHER" id="PTHR48109">
    <property type="entry name" value="DIHYDROOROTATE DEHYDROGENASE (QUINONE), MITOCHONDRIAL-RELATED"/>
    <property type="match status" value="1"/>
</dbReference>
<dbReference type="InterPro" id="IPR005720">
    <property type="entry name" value="Dihydroorotate_DH_cat"/>
</dbReference>
<dbReference type="NCBIfam" id="NF003644">
    <property type="entry name" value="PRK05286.1-1"/>
    <property type="match status" value="1"/>
</dbReference>
<feature type="binding site" evidence="11">
    <location>
        <position position="177"/>
    </location>
    <ligand>
        <name>substrate</name>
    </ligand>
</feature>
<feature type="binding site" evidence="11">
    <location>
        <position position="274"/>
    </location>
    <ligand>
        <name>FMN</name>
        <dbReference type="ChEBI" id="CHEBI:58210"/>
    </ligand>
</feature>
<evidence type="ECO:0000256" key="1">
    <source>
        <dbReference type="ARBA" id="ARBA00003125"/>
    </source>
</evidence>
<dbReference type="NCBIfam" id="TIGR01036">
    <property type="entry name" value="pyrD_sub2"/>
    <property type="match status" value="1"/>
</dbReference>
<dbReference type="EC" id="1.3.5.2" evidence="11"/>
<keyword evidence="6 11" id="KW-0288">FMN</keyword>
<sequence length="351" mass="38105">MSLYPLARRVLFSMNPEMAHHVIMTNLDWIVHLGLHKLVTHFPDDDPVEVMGLRFPNTIGLAAGMDKDGERVNAFGGLGFGHVEIGTITPLAQPGNPKPRLFRLIPAEGVINRMGFNNEGVDKVLENLRSADAFRLRGGILGINIGKNAVTPIENALSDYEKCLDKVYDHADYIAINISSPNTKNLRTLQGAGELDHLVKGIVDRRAKLKAERNGKHVPIAVKLAPDLENDEILRCVDTLMENGIDGVIATNTTISRKRVEGLLHAEETGGLSGAPLRERSTEVVRLIAEHVKGEIPIIASGGVMTGPDAVEKLEAGAKLVQLFTGFIYNGPKLVADCVEANAAYRRKLAG</sequence>
<feature type="binding site" evidence="11">
    <location>
        <position position="177"/>
    </location>
    <ligand>
        <name>FMN</name>
        <dbReference type="ChEBI" id="CHEBI:58210"/>
    </ligand>
</feature>
<organism evidence="13 14">
    <name type="scientific">Sutterella massiliensis</name>
    <dbReference type="NCBI Taxonomy" id="1816689"/>
    <lineage>
        <taxon>Bacteria</taxon>
        <taxon>Pseudomonadati</taxon>
        <taxon>Pseudomonadota</taxon>
        <taxon>Betaproteobacteria</taxon>
        <taxon>Burkholderiales</taxon>
        <taxon>Sutterellaceae</taxon>
        <taxon>Sutterella</taxon>
    </lineage>
</organism>
<comment type="subcellular location">
    <subcellularLocation>
        <location evidence="11">Cell membrane</location>
        <topology evidence="11">Peripheral membrane protein</topology>
    </subcellularLocation>
    <subcellularLocation>
        <location evidence="2">Membrane</location>
    </subcellularLocation>
</comment>
<gene>
    <name evidence="11" type="primary">pyrD</name>
    <name evidence="13" type="ORF">H6A60_01415</name>
</gene>
<evidence type="ECO:0000313" key="13">
    <source>
        <dbReference type="EMBL" id="MBM6703172.1"/>
    </source>
</evidence>
<dbReference type="EMBL" id="JACJJC010000002">
    <property type="protein sequence ID" value="MBM6703172.1"/>
    <property type="molecule type" value="Genomic_DNA"/>
</dbReference>
<dbReference type="GO" id="GO:0106430">
    <property type="term" value="F:dihydroorotate dehydrogenase (quinone) activity"/>
    <property type="evidence" value="ECO:0007669"/>
    <property type="project" value="UniProtKB-EC"/>
</dbReference>
<comment type="pathway">
    <text evidence="3 11">Pyrimidine metabolism; UMP biosynthesis via de novo pathway; orotate from (S)-dihydroorotate (quinone route): step 1/1.</text>
</comment>
<dbReference type="CDD" id="cd04738">
    <property type="entry name" value="DHOD_2_like"/>
    <property type="match status" value="1"/>
</dbReference>
<dbReference type="InterPro" id="IPR013785">
    <property type="entry name" value="Aldolase_TIM"/>
</dbReference>
<dbReference type="PANTHER" id="PTHR48109:SF4">
    <property type="entry name" value="DIHYDROOROTATE DEHYDROGENASE (QUINONE), MITOCHONDRIAL"/>
    <property type="match status" value="1"/>
</dbReference>
<dbReference type="InterPro" id="IPR012135">
    <property type="entry name" value="Dihydroorotate_DH_1_2"/>
</dbReference>
<dbReference type="Pfam" id="PF01180">
    <property type="entry name" value="DHO_dh"/>
    <property type="match status" value="1"/>
</dbReference>
<feature type="binding site" evidence="11">
    <location>
        <begin position="324"/>
        <end position="325"/>
    </location>
    <ligand>
        <name>FMN</name>
        <dbReference type="ChEBI" id="CHEBI:58210"/>
    </ligand>
</feature>
<comment type="caution">
    <text evidence="13">The sequence shown here is derived from an EMBL/GenBank/DDBJ whole genome shotgun (WGS) entry which is preliminary data.</text>
</comment>
<keyword evidence="14" id="KW-1185">Reference proteome</keyword>
<keyword evidence="7 11" id="KW-0665">Pyrimidine biosynthesis</keyword>
<feature type="binding site" evidence="11">
    <location>
        <begin position="112"/>
        <end position="116"/>
    </location>
    <ligand>
        <name>substrate</name>
    </ligand>
</feature>
<reference evidence="13 14" key="1">
    <citation type="journal article" date="2021" name="Sci. Rep.">
        <title>The distribution of antibiotic resistance genes in chicken gut microbiota commensals.</title>
        <authorList>
            <person name="Juricova H."/>
            <person name="Matiasovicova J."/>
            <person name="Kubasova T."/>
            <person name="Cejkova D."/>
            <person name="Rychlik I."/>
        </authorList>
    </citation>
    <scope>NUCLEOTIDE SEQUENCE [LARGE SCALE GENOMIC DNA]</scope>
    <source>
        <strain evidence="13 14">An829</strain>
    </source>
</reference>
<proteinExistence type="inferred from homology"/>
<feature type="domain" description="Dihydroorotate dehydrogenase catalytic" evidence="12">
    <location>
        <begin position="48"/>
        <end position="337"/>
    </location>
</feature>
<dbReference type="SUPFAM" id="SSF51395">
    <property type="entry name" value="FMN-linked oxidoreductases"/>
    <property type="match status" value="1"/>
</dbReference>
<evidence type="ECO:0000256" key="6">
    <source>
        <dbReference type="ARBA" id="ARBA00022643"/>
    </source>
</evidence>
<keyword evidence="9 11" id="KW-0472">Membrane</keyword>
<feature type="active site" description="Nucleophile" evidence="11">
    <location>
        <position position="180"/>
    </location>
</feature>
<protein>
    <recommendedName>
        <fullName evidence="11">Dihydroorotate dehydrogenase (quinone)</fullName>
        <ecNumber evidence="11">1.3.5.2</ecNumber>
    </recommendedName>
    <alternativeName>
        <fullName evidence="11">DHOdehase</fullName>
        <shortName evidence="11">DHOD</shortName>
        <shortName evidence="11">DHODase</shortName>
    </alternativeName>
    <alternativeName>
        <fullName evidence="11">Dihydroorotate oxidase</fullName>
    </alternativeName>
</protein>
<comment type="similarity">
    <text evidence="4 11">Belongs to the dihydroorotate dehydrogenase family. Type 2 subfamily.</text>
</comment>
<dbReference type="NCBIfam" id="NF003652">
    <property type="entry name" value="PRK05286.2-5"/>
    <property type="match status" value="1"/>
</dbReference>
<feature type="binding site" evidence="11">
    <location>
        <position position="223"/>
    </location>
    <ligand>
        <name>FMN</name>
        <dbReference type="ChEBI" id="CHEBI:58210"/>
    </ligand>
</feature>
<comment type="subunit">
    <text evidence="11">Monomer.</text>
</comment>
<dbReference type="RefSeq" id="WP_205101569.1">
    <property type="nucleotide sequence ID" value="NZ_JACJJC010000002.1"/>
</dbReference>
<dbReference type="InterPro" id="IPR050074">
    <property type="entry name" value="DHO_dehydrogenase"/>
</dbReference>
<evidence type="ECO:0000256" key="4">
    <source>
        <dbReference type="ARBA" id="ARBA00005359"/>
    </source>
</evidence>
<evidence type="ECO:0000256" key="9">
    <source>
        <dbReference type="ARBA" id="ARBA00023136"/>
    </source>
</evidence>
<feature type="binding site" evidence="11">
    <location>
        <position position="144"/>
    </location>
    <ligand>
        <name>FMN</name>
        <dbReference type="ChEBI" id="CHEBI:58210"/>
    </ligand>
</feature>
<evidence type="ECO:0000259" key="12">
    <source>
        <dbReference type="Pfam" id="PF01180"/>
    </source>
</evidence>
<dbReference type="Proteomes" id="UP000715095">
    <property type="component" value="Unassembled WGS sequence"/>
</dbReference>
<feature type="binding site" evidence="11">
    <location>
        <position position="182"/>
    </location>
    <ligand>
        <name>substrate</name>
    </ligand>
</feature>
<comment type="cofactor">
    <cofactor evidence="11">
        <name>FMN</name>
        <dbReference type="ChEBI" id="CHEBI:58210"/>
    </cofactor>
    <text evidence="11">Binds 1 FMN per subunit.</text>
</comment>
<accession>A0ABS2DP79</accession>
<comment type="catalytic activity">
    <reaction evidence="10 11">
        <text>(S)-dihydroorotate + a quinone = orotate + a quinol</text>
        <dbReference type="Rhea" id="RHEA:30187"/>
        <dbReference type="ChEBI" id="CHEBI:24646"/>
        <dbReference type="ChEBI" id="CHEBI:30839"/>
        <dbReference type="ChEBI" id="CHEBI:30864"/>
        <dbReference type="ChEBI" id="CHEBI:132124"/>
        <dbReference type="EC" id="1.3.5.2"/>
    </reaction>
</comment>
<dbReference type="InterPro" id="IPR001295">
    <property type="entry name" value="Dihydroorotate_DH_CS"/>
</dbReference>
<feature type="binding site" evidence="11">
    <location>
        <begin position="252"/>
        <end position="253"/>
    </location>
    <ligand>
        <name>substrate</name>
    </ligand>
</feature>
<evidence type="ECO:0000313" key="14">
    <source>
        <dbReference type="Proteomes" id="UP000715095"/>
    </source>
</evidence>
<keyword evidence="8 11" id="KW-0560">Oxidoreductase</keyword>
<feature type="binding site" evidence="11">
    <location>
        <position position="87"/>
    </location>
    <ligand>
        <name>FMN</name>
        <dbReference type="ChEBI" id="CHEBI:58210"/>
    </ligand>
</feature>
<dbReference type="NCBIfam" id="NF003646">
    <property type="entry name" value="PRK05286.1-4"/>
    <property type="match status" value="1"/>
</dbReference>
<name>A0ABS2DP79_9BURK</name>
<dbReference type="PROSITE" id="PS00912">
    <property type="entry name" value="DHODEHASE_2"/>
    <property type="match status" value="1"/>
</dbReference>
<evidence type="ECO:0000256" key="2">
    <source>
        <dbReference type="ARBA" id="ARBA00004370"/>
    </source>
</evidence>
<feature type="binding site" evidence="11">
    <location>
        <position position="303"/>
    </location>
    <ligand>
        <name>FMN</name>
        <dbReference type="ChEBI" id="CHEBI:58210"/>
    </ligand>
</feature>
<evidence type="ECO:0000256" key="11">
    <source>
        <dbReference type="HAMAP-Rule" id="MF_00225"/>
    </source>
</evidence>
<dbReference type="PIRSF" id="PIRSF000164">
    <property type="entry name" value="DHO_oxidase"/>
    <property type="match status" value="1"/>
</dbReference>
<feature type="binding site" evidence="11">
    <location>
        <position position="251"/>
    </location>
    <ligand>
        <name>FMN</name>
        <dbReference type="ChEBI" id="CHEBI:58210"/>
    </ligand>
</feature>
<evidence type="ECO:0000256" key="7">
    <source>
        <dbReference type="ARBA" id="ARBA00022975"/>
    </source>
</evidence>